<evidence type="ECO:0000313" key="2">
    <source>
        <dbReference type="Proteomes" id="UP000268436"/>
    </source>
</evidence>
<dbReference type="Proteomes" id="UP000268436">
    <property type="component" value="Unassembled WGS sequence"/>
</dbReference>
<protein>
    <recommendedName>
        <fullName evidence="3">Lipoprotein</fullName>
    </recommendedName>
</protein>
<sequence>MQKSIWMIDMITISRIKPFIFLTAVILIGCQDNTVEQNLQPISDHAKTNTALSDDPKNARQNAHEFESLFNELDTSDTQEIQSPQLITTADGKAKLNWSYIDTKTKKANLQDFNYPFLIDSEPVMNYANAFNISAKQAQHSMALSMASPEVLGKIVDQLGNRYIAHQFRDGSNPALIIQVTPNIVNERHSYIISDKFAEGLELPIEIVSAQNSQ</sequence>
<keyword evidence="2" id="KW-1185">Reference proteome</keyword>
<proteinExistence type="predicted"/>
<gene>
    <name evidence="1" type="ORF">EJK54_1609</name>
</gene>
<evidence type="ECO:0000313" key="1">
    <source>
        <dbReference type="EMBL" id="RUO16361.1"/>
    </source>
</evidence>
<reference evidence="1 2" key="1">
    <citation type="submission" date="2018-12" db="EMBL/GenBank/DDBJ databases">
        <title>Persistence of Moraxella catarrhalis in Chronic Obstructive Pulmonary Disease and Regulation of the Hag/MID Adhesin.</title>
        <authorList>
            <person name="Murphy T."/>
            <person name="Zhao X."/>
            <person name="Vyas G."/>
            <person name="Aluvathingal J."/>
            <person name="Nadendla S."/>
            <person name="Tallon L."/>
            <person name="Tettelin H."/>
        </authorList>
    </citation>
    <scope>NUCLEOTIDE SEQUENCE [LARGE SCALE GENOMIC DNA]</scope>
    <source>
        <strain evidence="1 2">173P27B1</strain>
    </source>
</reference>
<name>A0ABY0BJZ8_MORCA</name>
<comment type="caution">
    <text evidence="1">The sequence shown here is derived from an EMBL/GenBank/DDBJ whole genome shotgun (WGS) entry which is preliminary data.</text>
</comment>
<dbReference type="PROSITE" id="PS51257">
    <property type="entry name" value="PROKAR_LIPOPROTEIN"/>
    <property type="match status" value="1"/>
</dbReference>
<dbReference type="RefSeq" id="WP_003657392.1">
    <property type="nucleotide sequence ID" value="NZ_CP020400.2"/>
</dbReference>
<organism evidence="1 2">
    <name type="scientific">Moraxella catarrhalis</name>
    <name type="common">Branhamella catarrhalis</name>
    <dbReference type="NCBI Taxonomy" id="480"/>
    <lineage>
        <taxon>Bacteria</taxon>
        <taxon>Pseudomonadati</taxon>
        <taxon>Pseudomonadota</taxon>
        <taxon>Gammaproteobacteria</taxon>
        <taxon>Moraxellales</taxon>
        <taxon>Moraxellaceae</taxon>
        <taxon>Moraxella</taxon>
    </lineage>
</organism>
<evidence type="ECO:0008006" key="3">
    <source>
        <dbReference type="Google" id="ProtNLM"/>
    </source>
</evidence>
<dbReference type="EMBL" id="RYER01000017">
    <property type="protein sequence ID" value="RUO16361.1"/>
    <property type="molecule type" value="Genomic_DNA"/>
</dbReference>
<accession>A0ABY0BJZ8</accession>